<evidence type="ECO:0000313" key="2">
    <source>
        <dbReference type="EMBL" id="PHJ94038.1"/>
    </source>
</evidence>
<evidence type="ECO:0000313" key="3">
    <source>
        <dbReference type="Proteomes" id="UP000222310"/>
    </source>
</evidence>
<dbReference type="EMBL" id="LAHD01000173">
    <property type="protein sequence ID" value="PHJ94038.1"/>
    <property type="molecule type" value="Genomic_DNA"/>
</dbReference>
<name>A0A9Q5Z575_NOSLI</name>
<dbReference type="AlphaFoldDB" id="A0A9Q5Z575"/>
<sequence>MVRIHAPDGADDSRPHQQAQRQHDVERPALQEIMGFHGSIFPCCPFFLPKWKKECQNYFYQFGIEGGKKPCHYQAYEYQAENMDE</sequence>
<gene>
    <name evidence="2" type="ORF">VF08_34480</name>
</gene>
<feature type="region of interest" description="Disordered" evidence="1">
    <location>
        <begin position="1"/>
        <end position="26"/>
    </location>
</feature>
<comment type="caution">
    <text evidence="2">The sequence shown here is derived from an EMBL/GenBank/DDBJ whole genome shotgun (WGS) entry which is preliminary data.</text>
</comment>
<evidence type="ECO:0000256" key="1">
    <source>
        <dbReference type="SAM" id="MobiDB-lite"/>
    </source>
</evidence>
<reference evidence="2 3" key="1">
    <citation type="submission" date="2015-02" db="EMBL/GenBank/DDBJ databases">
        <title>Nostoc linckia genome annotation.</title>
        <authorList>
            <person name="Zhou Z."/>
        </authorList>
    </citation>
    <scope>NUCLEOTIDE SEQUENCE [LARGE SCALE GENOMIC DNA]</scope>
    <source>
        <strain evidence="3">z8</strain>
    </source>
</reference>
<protein>
    <submittedName>
        <fullName evidence="2">Uncharacterized protein</fullName>
    </submittedName>
</protein>
<proteinExistence type="predicted"/>
<dbReference type="Proteomes" id="UP000222310">
    <property type="component" value="Unassembled WGS sequence"/>
</dbReference>
<accession>A0A9Q5Z575</accession>
<organism evidence="2 3">
    <name type="scientific">Nostoc linckia z8</name>
    <dbReference type="NCBI Taxonomy" id="1628746"/>
    <lineage>
        <taxon>Bacteria</taxon>
        <taxon>Bacillati</taxon>
        <taxon>Cyanobacteriota</taxon>
        <taxon>Cyanophyceae</taxon>
        <taxon>Nostocales</taxon>
        <taxon>Nostocaceae</taxon>
        <taxon>Nostoc</taxon>
    </lineage>
</organism>